<sequence>MAPASPRVVVKVDLKKRPWQQTQPLHNRWHPEIPSVAEVKTGELFRVEMVDWTGGAVKEDGSAGDIKSIDLSTVHYLSGPIKVVDEDGVAARPGDLLAVEICNLGPLPGDEWGFTASFDRENGGGFLTDHFPCATKAIWYFEGIYAYSPQIPEGANLSTGDMHFSQGDGEISFCGAIEMSGFLELKCEIIRNGMQEYLTPMGPTTLHVNPIFEIGPVEPRFSEWLVFEGISVDESGRQHYLDATVAYKRAVLNAIDYLFKFGYSKEQDIRPKTRKVPTGARIVKKPDVMKSTYDGKLPITKNSSSSS</sequence>
<evidence type="ECO:0000313" key="1">
    <source>
        <dbReference type="EMBL" id="CAB38295.1"/>
    </source>
</evidence>
<dbReference type="AlphaFoldDB" id="Q9SZF0"/>
<dbReference type="InterPro" id="IPR004304">
    <property type="entry name" value="FmdA_AmdA"/>
</dbReference>
<reference evidence="1" key="2">
    <citation type="submission" date="1999-03" db="EMBL/GenBank/DDBJ databases">
        <authorList>
            <person name="Bevan M."/>
            <person name="Koetter P."/>
            <person name="Hempel S."/>
            <person name="Entian K.-D."/>
            <person name="Bancroft I."/>
            <person name="Mewes H.W."/>
            <person name="Mayer K.F.X."/>
            <person name="Schueller C."/>
        </authorList>
    </citation>
    <scope>NUCLEOTIDE SEQUENCE</scope>
</reference>
<evidence type="ECO:0000313" key="2">
    <source>
        <dbReference type="EMBL" id="CAB80421.1"/>
    </source>
</evidence>
<organism evidence="1">
    <name type="scientific">Arabidopsis thaliana</name>
    <name type="common">Mouse-ear cress</name>
    <dbReference type="NCBI Taxonomy" id="3702"/>
    <lineage>
        <taxon>Eukaryota</taxon>
        <taxon>Viridiplantae</taxon>
        <taxon>Streptophyta</taxon>
        <taxon>Embryophyta</taxon>
        <taxon>Tracheophyta</taxon>
        <taxon>Spermatophyta</taxon>
        <taxon>Magnoliopsida</taxon>
        <taxon>eudicotyledons</taxon>
        <taxon>Gunneridae</taxon>
        <taxon>Pentapetalae</taxon>
        <taxon>rosids</taxon>
        <taxon>malvids</taxon>
        <taxon>Brassicales</taxon>
        <taxon>Brassicaceae</taxon>
        <taxon>Camelineae</taxon>
        <taxon>Arabidopsis</taxon>
    </lineage>
</organism>
<protein>
    <submittedName>
        <fullName evidence="1">Formamidase-like protein</fullName>
    </submittedName>
</protein>
<name>Q9SZF0_ARATH</name>
<dbReference type="Gene3D" id="2.60.120.580">
    <property type="entry name" value="Acetamidase/Formamidase-like domains"/>
    <property type="match status" value="1"/>
</dbReference>
<dbReference type="EMBL" id="AL035605">
    <property type="protein sequence ID" value="CAB38295.1"/>
    <property type="molecule type" value="Genomic_DNA"/>
</dbReference>
<dbReference type="GO" id="GO:0016811">
    <property type="term" value="F:hydrolase activity, acting on carbon-nitrogen (but not peptide) bonds, in linear amides"/>
    <property type="evidence" value="ECO:0007669"/>
    <property type="project" value="InterPro"/>
</dbReference>
<accession>Q9SZF0</accession>
<dbReference type="PANTHER" id="PTHR31891:SF1">
    <property type="entry name" value="FORMAMIDASE C869.04-RELATED"/>
    <property type="match status" value="1"/>
</dbReference>
<reference evidence="1" key="3">
    <citation type="submission" date="1999-03" db="EMBL/GenBank/DDBJ databases">
        <authorList>
            <person name="EU Arabidopsis sequencing project"/>
        </authorList>
    </citation>
    <scope>NUCLEOTIDE SEQUENCE</scope>
</reference>
<dbReference type="SUPFAM" id="SSF141130">
    <property type="entry name" value="Acetamidase/Formamidase-like"/>
    <property type="match status" value="1"/>
</dbReference>
<dbReference type="PIR" id="T04713">
    <property type="entry name" value="T04713"/>
</dbReference>
<dbReference type="PANTHER" id="PTHR31891">
    <property type="entry name" value="FORMAMIDASE C869.04-RELATED"/>
    <property type="match status" value="1"/>
</dbReference>
<dbReference type="Pfam" id="PF03069">
    <property type="entry name" value="FmdA_AmdA"/>
    <property type="match status" value="1"/>
</dbReference>
<gene>
    <name evidence="1" type="primary">F19F18.50</name>
    <name evidence="2" type="ordered locus">At4g37560</name>
</gene>
<proteinExistence type="predicted"/>
<reference key="1">
    <citation type="journal article" date="1999" name="Nature">
        <title>Sequence and analysis of chromosome 4 of the plant Arabidopsis thaliana.</title>
        <authorList>
            <consortium name="EU"/>
            <consortium name="CSHL and WU Arabidopsis Sequencing Project"/>
            <person name="Mayer K."/>
            <person name="Schuller C."/>
            <person name="Wambutt R."/>
            <person name="Murphy G."/>
            <person name="Volckaert G."/>
            <person name="Pohl T."/>
            <person name="Dusterhoft A."/>
            <person name="Stiekema W."/>
            <person name="Entian K.D."/>
            <person name="Terryn N."/>
            <person name="Harris B."/>
            <person name="Ansorge W."/>
            <person name="Brandt P."/>
            <person name="Grivell L."/>
            <person name="Rieger M."/>
            <person name="Weichselgartner M."/>
            <person name="de Simone V."/>
            <person name="Obermaier B."/>
            <person name="Mache R."/>
            <person name="Muller M."/>
            <person name="Kreis M."/>
            <person name="Delseny M."/>
            <person name="Puigdomenech P."/>
            <person name="Watson M."/>
            <person name="Schmidtheini T."/>
            <person name="Reichert B."/>
            <person name="Portatelle D."/>
            <person name="Perez-Alonso M."/>
            <person name="Boutry M."/>
            <person name="Bancroft I."/>
            <person name="Vos P."/>
            <person name="Hoheisel J."/>
            <person name="Zimmermann W."/>
            <person name="Wedler H."/>
            <person name="Ridley P."/>
            <person name="Langham S.A."/>
            <person name="McCullagh B."/>
            <person name="Bilham L."/>
            <person name="Robben J."/>
            <person name="Van der Schueren J."/>
            <person name="Grymonprez B."/>
            <person name="Chuang Y.J."/>
            <person name="Vandenbussche F."/>
            <person name="Braeken M."/>
            <person name="Weltjens I."/>
            <person name="Voet M."/>
            <person name="Bastiaens I."/>
            <person name="Aert R."/>
            <person name="Defoor E."/>
            <person name="Weitzenegger T."/>
            <person name="Bothe G."/>
            <person name="Ramsperger U."/>
            <person name="Hilbert H."/>
            <person name="Braun M."/>
            <person name="Holzer E."/>
            <person name="Brandt A."/>
            <person name="Peters S."/>
            <person name="van Staveren M."/>
            <person name="Dirske W."/>
            <person name="Mooijman P."/>
            <person name="Klein Lankhorst R."/>
            <person name="Rose M."/>
            <person name="Hauf J."/>
            <person name="Kotter P."/>
            <person name="Berneiser S."/>
            <person name="Hempel S."/>
            <person name="Feldpausch M."/>
            <person name="Lamberth S."/>
            <person name="Van den Daele H."/>
            <person name="De Keyser A."/>
            <person name="Buysshaert C."/>
            <person name="Gielen J."/>
            <person name="Villarroel R."/>
            <person name="De Clercq R."/>
            <person name="Van Montagu M."/>
            <person name="Rogers J."/>
            <person name="Cronin A."/>
            <person name="Quail M."/>
            <person name="Bray-Allen S."/>
            <person name="Clark L."/>
            <person name="Doggett J."/>
            <person name="Hall S."/>
            <person name="Kay M."/>
            <person name="Lennard N."/>
            <person name="McLay K."/>
            <person name="Mayes R."/>
            <person name="Pettett A."/>
            <person name="Rajandream M.A."/>
            <person name="Lyne M."/>
            <person name="Benes V."/>
            <person name="Rechmann S."/>
            <person name="Borkova D."/>
            <person name="Blocker H."/>
            <person name="Scharfe M."/>
            <person name="Grimm M."/>
            <person name="Lohnert T.H."/>
            <person name="Dose S."/>
            <person name="de Haan M."/>
            <person name="Maarse A."/>
            <person name="Schafer M."/>
            <person name="Muller-Auer S."/>
            <person name="Gabel C."/>
            <person name="Fuchs M."/>
            <person name="Fartmann B."/>
            <person name="Granderath K."/>
            <person name="Dauner D."/>
            <person name="Herzl A."/>
            <person name="Neumann S."/>
            <person name="Argiriou A."/>
            <person name="Vitale D."/>
            <person name="Liguori R."/>
            <person name="Piravandi E."/>
            <person name="Massenet O."/>
            <person name="Quigley F."/>
            <person name="Clabauld G."/>
            <person name="Mundlein A."/>
            <person name="Felber R."/>
            <person name="Schnabl S."/>
            <person name="Hiller R."/>
            <person name="Schmidt W."/>
            <person name="Lecharny A."/>
            <person name="Aubourg S."/>
            <person name="Chefdor F."/>
            <person name="Cooke R."/>
            <person name="Berger C."/>
            <person name="Montfort A."/>
            <person name="Casacuberta E."/>
            <person name="Gibbons T."/>
            <person name="Weber N."/>
            <person name="Vandenbol M."/>
            <person name="Bargues M."/>
            <person name="Terol J."/>
            <person name="Torres A."/>
            <person name="Perez-Perez A."/>
            <person name="Purnelle B."/>
            <person name="Bent E."/>
            <person name="Johnson S."/>
            <person name="Tacon D."/>
            <person name="Jesse T."/>
            <person name="Heijnen L."/>
            <person name="Schwarz S."/>
            <person name="Scholler P."/>
            <person name="Heber S."/>
            <person name="Francs P."/>
            <person name="Bielke C."/>
            <person name="Frishman D."/>
            <person name="Haase D."/>
            <person name="Lemcke K."/>
            <person name="Mewes H.W."/>
            <person name="Stocker S."/>
            <person name="Zaccaria P."/>
            <person name="Bevan M."/>
            <person name="Wilson R.K."/>
            <person name="de la Bastide M."/>
            <person name="Habermann K."/>
            <person name="Parnell L."/>
            <person name="Dedhia N."/>
            <person name="Gnoj L."/>
            <person name="Schutz K."/>
            <person name="Huang E."/>
            <person name="Spiegel L."/>
            <person name="Sehkon M."/>
            <person name="Murray J."/>
            <person name="Sheet P."/>
            <person name="Cordes M."/>
            <person name="Abu-Threideh J."/>
            <person name="Stoneking T."/>
            <person name="Kalicki J."/>
            <person name="Graves T."/>
            <person name="Harmon G."/>
            <person name="Edwards J."/>
            <person name="Latreille P."/>
            <person name="Courtney L."/>
            <person name="Cloud J."/>
            <person name="Abbott A."/>
            <person name="Scott K."/>
            <person name="Johnson D."/>
            <person name="Minx P."/>
            <person name="Bentley D."/>
            <person name="Fulton B."/>
            <person name="Miller N."/>
            <person name="Greco T."/>
            <person name="Kemp K."/>
            <person name="Kramer J."/>
            <person name="Fulton L."/>
            <person name="Mardis E."/>
            <person name="Dante M."/>
            <person name="Pepin K."/>
            <person name="Hillier L."/>
            <person name="Nelson J."/>
            <person name="Spieth J."/>
            <person name="Ryan E."/>
            <person name="Andrews S."/>
            <person name="Geisel C."/>
            <person name="Layman D."/>
            <person name="Du H."/>
            <person name="Ali J."/>
            <person name="Berghoff A."/>
            <person name="Jones K."/>
            <person name="Drone K."/>
            <person name="Cotton M."/>
            <person name="Joshu C."/>
            <person name="Antonoiu B."/>
            <person name="Zidanic M."/>
            <person name="Strong C."/>
            <person name="Sun H."/>
            <person name="Lamar B."/>
            <person name="Yordan C."/>
            <person name="Ma P."/>
            <person name="Zhong J."/>
            <person name="Preston R."/>
            <person name="Vil D."/>
            <person name="Shekher M."/>
            <person name="Matero A."/>
            <person name="Shah R."/>
            <person name="Swaby I.K."/>
            <person name="O'Shaughnessy A."/>
            <person name="Rodriguez M."/>
            <person name="Hoffmann J."/>
            <person name="Till S."/>
            <person name="Granat S."/>
            <person name="Shohdy N."/>
            <person name="Hasegawa A."/>
            <person name="Hameed A."/>
            <person name="Lodhi M."/>
            <person name="Johnson A."/>
            <person name="Chen E."/>
            <person name="Marra M."/>
            <person name="Martienssen R."/>
            <person name="McCombie W.R."/>
        </authorList>
    </citation>
    <scope>NUCLEOTIDE SEQUENCE [LARGE SCALE GENOMIC DNA]</scope>
    <source>
        <strain>cv. Columbia</strain>
    </source>
</reference>
<dbReference type="EMBL" id="AL161591">
    <property type="protein sequence ID" value="CAB80421.1"/>
    <property type="molecule type" value="Genomic_DNA"/>
</dbReference>
<reference evidence="2" key="4">
    <citation type="submission" date="2000-03" db="EMBL/GenBank/DDBJ databases">
        <authorList>
            <person name="Rose M."/>
            <person name="Hempel S."/>
            <person name="Entian K.-D."/>
            <person name="Mewes H.W."/>
            <person name="Lemcke K."/>
            <person name="Mayer K.F.X."/>
        </authorList>
    </citation>
    <scope>NUCLEOTIDE SEQUENCE</scope>
</reference>